<evidence type="ECO:0000313" key="2">
    <source>
        <dbReference type="Proteomes" id="UP000076482"/>
    </source>
</evidence>
<dbReference type="Proteomes" id="UP000076482">
    <property type="component" value="Unassembled WGS sequence"/>
</dbReference>
<accession>A0A164QPD9</accession>
<proteinExistence type="predicted"/>
<sequence>MRNGDGLSKKVKVKKFKKHTEDEWYEKEEKKKEKKRLKDQKKFKIDHQ</sequence>
<reference evidence="1 2" key="1">
    <citation type="submission" date="2015-09" db="EMBL/GenBank/DDBJ databases">
        <title>Bacillus cereus food isolates.</title>
        <authorList>
            <person name="Boekhorst J."/>
        </authorList>
    </citation>
    <scope>NUCLEOTIDE SEQUENCE [LARGE SCALE GENOMIC DNA]</scope>
    <source>
        <strain evidence="1 2">B4088</strain>
    </source>
</reference>
<dbReference type="AlphaFoldDB" id="A0A164QPD9"/>
<gene>
    <name evidence="1" type="ORF">B4088_0453</name>
</gene>
<comment type="caution">
    <text evidence="1">The sequence shown here is derived from an EMBL/GenBank/DDBJ whole genome shotgun (WGS) entry which is preliminary data.</text>
</comment>
<name>A0A164QPD9_BACCE</name>
<dbReference type="EMBL" id="LJKE01000015">
    <property type="protein sequence ID" value="KZD71992.1"/>
    <property type="molecule type" value="Genomic_DNA"/>
</dbReference>
<dbReference type="PATRIC" id="fig|1396.535.peg.4204"/>
<evidence type="ECO:0000313" key="1">
    <source>
        <dbReference type="EMBL" id="KZD71992.1"/>
    </source>
</evidence>
<protein>
    <submittedName>
        <fullName evidence="1">Uncharacterized protein</fullName>
    </submittedName>
</protein>
<organism evidence="1 2">
    <name type="scientific">Bacillus cereus</name>
    <dbReference type="NCBI Taxonomy" id="1396"/>
    <lineage>
        <taxon>Bacteria</taxon>
        <taxon>Bacillati</taxon>
        <taxon>Bacillota</taxon>
        <taxon>Bacilli</taxon>
        <taxon>Bacillales</taxon>
        <taxon>Bacillaceae</taxon>
        <taxon>Bacillus</taxon>
        <taxon>Bacillus cereus group</taxon>
    </lineage>
</organism>
<dbReference type="RefSeq" id="WP_161940819.1">
    <property type="nucleotide sequence ID" value="NZ_LJKE01000015.1"/>
</dbReference>